<comment type="caution">
    <text evidence="3">The sequence shown here is derived from an EMBL/GenBank/DDBJ whole genome shotgun (WGS) entry which is preliminary data.</text>
</comment>
<feature type="compositionally biased region" description="Low complexity" evidence="1">
    <location>
        <begin position="321"/>
        <end position="341"/>
    </location>
</feature>
<dbReference type="SUPFAM" id="SSF54447">
    <property type="entry name" value="ssDNA-binding transcriptional regulator domain"/>
    <property type="match status" value="2"/>
</dbReference>
<feature type="region of interest" description="Disordered" evidence="1">
    <location>
        <begin position="204"/>
        <end position="225"/>
    </location>
</feature>
<dbReference type="EMBL" id="JAAPAO010000418">
    <property type="protein sequence ID" value="KAF4660308.1"/>
    <property type="molecule type" value="Genomic_DNA"/>
</dbReference>
<feature type="compositionally biased region" description="Acidic residues" evidence="1">
    <location>
        <begin position="662"/>
        <end position="671"/>
    </location>
</feature>
<dbReference type="GO" id="GO:0003677">
    <property type="term" value="F:DNA binding"/>
    <property type="evidence" value="ECO:0007669"/>
    <property type="project" value="InterPro"/>
</dbReference>
<feature type="compositionally biased region" description="Basic and acidic residues" evidence="1">
    <location>
        <begin position="969"/>
        <end position="981"/>
    </location>
</feature>
<feature type="compositionally biased region" description="Low complexity" evidence="1">
    <location>
        <begin position="1"/>
        <end position="18"/>
    </location>
</feature>
<dbReference type="OrthoDB" id="481183at2759"/>
<feature type="compositionally biased region" description="Low complexity" evidence="1">
    <location>
        <begin position="649"/>
        <end position="658"/>
    </location>
</feature>
<evidence type="ECO:0000313" key="3">
    <source>
        <dbReference type="EMBL" id="KAF4660308.1"/>
    </source>
</evidence>
<feature type="compositionally biased region" description="Basic residues" evidence="1">
    <location>
        <begin position="104"/>
        <end position="115"/>
    </location>
</feature>
<proteinExistence type="predicted"/>
<feature type="compositionally biased region" description="Low complexity" evidence="1">
    <location>
        <begin position="1012"/>
        <end position="1032"/>
    </location>
</feature>
<dbReference type="Pfam" id="PF02229">
    <property type="entry name" value="PC4"/>
    <property type="match status" value="2"/>
</dbReference>
<dbReference type="Proteomes" id="UP000591131">
    <property type="component" value="Unassembled WGS sequence"/>
</dbReference>
<protein>
    <submittedName>
        <fullName evidence="3">MmpL domain protein</fullName>
    </submittedName>
</protein>
<feature type="compositionally biased region" description="Acidic residues" evidence="1">
    <location>
        <begin position="983"/>
        <end position="1004"/>
    </location>
</feature>
<feature type="region of interest" description="Disordered" evidence="1">
    <location>
        <begin position="951"/>
        <end position="1076"/>
    </location>
</feature>
<feature type="region of interest" description="Disordered" evidence="1">
    <location>
        <begin position="634"/>
        <end position="709"/>
    </location>
</feature>
<feature type="compositionally biased region" description="Polar residues" evidence="1">
    <location>
        <begin position="951"/>
        <end position="961"/>
    </location>
</feature>
<feature type="compositionally biased region" description="Acidic residues" evidence="1">
    <location>
        <begin position="215"/>
        <end position="225"/>
    </location>
</feature>
<evidence type="ECO:0000259" key="2">
    <source>
        <dbReference type="Pfam" id="PF02229"/>
    </source>
</evidence>
<feature type="region of interest" description="Disordered" evidence="1">
    <location>
        <begin position="54"/>
        <end position="81"/>
    </location>
</feature>
<dbReference type="GO" id="GO:0006355">
    <property type="term" value="P:regulation of DNA-templated transcription"/>
    <property type="evidence" value="ECO:0007669"/>
    <property type="project" value="InterPro"/>
</dbReference>
<feature type="compositionally biased region" description="Acidic residues" evidence="1">
    <location>
        <begin position="1033"/>
        <end position="1046"/>
    </location>
</feature>
<keyword evidence="4" id="KW-1185">Reference proteome</keyword>
<dbReference type="PANTHER" id="PTHR48125:SF10">
    <property type="entry name" value="OS12G0136300 PROTEIN"/>
    <property type="match status" value="1"/>
</dbReference>
<accession>A0A7J6LM13</accession>
<evidence type="ECO:0000313" key="4">
    <source>
        <dbReference type="Proteomes" id="UP000591131"/>
    </source>
</evidence>
<feature type="region of interest" description="Disordered" evidence="1">
    <location>
        <begin position="238"/>
        <end position="274"/>
    </location>
</feature>
<evidence type="ECO:0000256" key="1">
    <source>
        <dbReference type="SAM" id="MobiDB-lite"/>
    </source>
</evidence>
<feature type="compositionally biased region" description="Basic and acidic residues" evidence="1">
    <location>
        <begin position="636"/>
        <end position="648"/>
    </location>
</feature>
<gene>
    <name evidence="3" type="primary">MMPL5</name>
    <name evidence="3" type="ORF">FOL47_007213</name>
</gene>
<feature type="domain" description="Transcriptional coactivator p15 (PC4) C-terminal" evidence="2">
    <location>
        <begin position="1104"/>
        <end position="1144"/>
    </location>
</feature>
<feature type="region of interest" description="Disordered" evidence="1">
    <location>
        <begin position="96"/>
        <end position="131"/>
    </location>
</feature>
<dbReference type="InterPro" id="IPR003173">
    <property type="entry name" value="PC4_C"/>
</dbReference>
<feature type="compositionally biased region" description="Low complexity" evidence="1">
    <location>
        <begin position="409"/>
        <end position="444"/>
    </location>
</feature>
<feature type="domain" description="Transcriptional coactivator p15 (PC4) C-terminal" evidence="2">
    <location>
        <begin position="1195"/>
        <end position="1229"/>
    </location>
</feature>
<feature type="region of interest" description="Disordered" evidence="1">
    <location>
        <begin position="316"/>
        <end position="341"/>
    </location>
</feature>
<name>A0A7J6LM13_PERCH</name>
<sequence>MTYTSPAATTMPTTTNTSHQADTMKQTADNGRRASSLSLQQAVLTTAVTSSTLDYDDASSSYSSSSVSSSGPPPVSSPLIQGNTTAAADSIVLAASSPTSSISQHRHGGHSHHHSSSSPSRDTSAGPPSPAEVVAACAAAAAEESPNGHKVCAKDVLAYFRRYDLENFLTMMLIELGIHTPSDPREFMCDYIRDNLVERHHHRHHHHRHQFYDNNDSDDDEENEDDYIYFPDAKNSRRRASRRRSIQTGEVMHRYDDEDESAPPAAPTLARSVSHRWSRDLTSSAIRSIVLRRVSRQLQKEDPSVHNFVQQWMREGMGGARDSTSTGRGSVSGSSRRASDSVAYDEARLAARLFEVPTVDTLDLPDLLSWETKLFNIDHSEIVRRTYGIFDKWNFVVPSLSLMHPVPPANAAASSSSAAPHAPDQQGGAPSAPRAAAPQPKAAPQQPPLNTAFALQFLSAWTEFSSGLFVRDREKFEEYCSDVLEAAYKAGAKVPEEAYSASRVEHPQAQVDRSGEALRLAQLRQLQQQRLVNAQQQQQQHAKRQEPRTERAANGASTIAQKICGCADTSKATAGTLDCDQLHRFMALTVLTKRGLSIPLLNLGQRLLGVWLLADFFRKRDQVAAYLRSLVEAQPEAEKTDEKPKSEAAADNGAAADGTETKEEEADEDTEMKDAAAGDGKEEVKKEPAERSTVDNVQEAPSNGPELDGATQAAMKDVLSYLKSQGMKWSKDLAERFSSYLTTEGNPFCPRFLSRDKAGPMGSLLNAAAPEPSSYDERFIFIPDAKIFCQTFCYAATWAPLTDLERNLSCLVFGDATGSPSAVVAHPAFVRSPTDKQQQAAGRPPQALVAICNDTSGKFSQAAVLQWISMSTPSWMKYAKECREAMSWIPREHTGFLLTRVLQPPPQQTAAATTQAIPQASTPAARQSLAQLQQMSPAAAMAIFQQQAGMALRSESQSNQVEVPLRHQPPREASRRSRGMYDESSESEFDSDDESSSESAESEGGESMNTHSSSSSSESDSSDSSESSSDSSDSSDSESSDSEAEQESAPGQVASPSKKRARQSSPMSAMEVVQPGEEAEKSMYVAATGEGDQKEFVWRVTDDVKVKAKLWKGMVFMDIRKYYDEGRKPTQKGVFLNVEKYEKVVLRQEMVTAALKWLDEGGRAKSTVLTGVLRNDSTFIDPDGAVIIEVDKGLKMKVYSFKGMYLVDIRSYFKGNATKKGISLKPDVYFKVAEWKDWTKAVAVVKKVNGLPMK</sequence>
<feature type="region of interest" description="Disordered" evidence="1">
    <location>
        <begin position="533"/>
        <end position="554"/>
    </location>
</feature>
<dbReference type="InterPro" id="IPR009044">
    <property type="entry name" value="ssDNA-bd_transcriptional_reg"/>
</dbReference>
<feature type="region of interest" description="Disordered" evidence="1">
    <location>
        <begin position="1"/>
        <end position="36"/>
    </location>
</feature>
<feature type="compositionally biased region" description="Basic and acidic residues" evidence="1">
    <location>
        <begin position="672"/>
        <end position="693"/>
    </location>
</feature>
<dbReference type="Gene3D" id="2.30.31.10">
    <property type="entry name" value="Transcriptional Coactivator Pc4, Chain A"/>
    <property type="match status" value="2"/>
</dbReference>
<dbReference type="AlphaFoldDB" id="A0A7J6LM13"/>
<feature type="region of interest" description="Disordered" evidence="1">
    <location>
        <begin position="408"/>
        <end position="447"/>
    </location>
</feature>
<dbReference type="PANTHER" id="PTHR48125">
    <property type="entry name" value="LP07818P1"/>
    <property type="match status" value="1"/>
</dbReference>
<organism evidence="3 4">
    <name type="scientific">Perkinsus chesapeaki</name>
    <name type="common">Clam parasite</name>
    <name type="synonym">Perkinsus andrewsi</name>
    <dbReference type="NCBI Taxonomy" id="330153"/>
    <lineage>
        <taxon>Eukaryota</taxon>
        <taxon>Sar</taxon>
        <taxon>Alveolata</taxon>
        <taxon>Perkinsozoa</taxon>
        <taxon>Perkinsea</taxon>
        <taxon>Perkinsida</taxon>
        <taxon>Perkinsidae</taxon>
        <taxon>Perkinsus</taxon>
    </lineage>
</organism>
<feature type="compositionally biased region" description="Polar residues" evidence="1">
    <location>
        <begin position="19"/>
        <end position="36"/>
    </location>
</feature>
<reference evidence="3 4" key="1">
    <citation type="submission" date="2020-04" db="EMBL/GenBank/DDBJ databases">
        <title>Perkinsus chesapeaki whole genome sequence.</title>
        <authorList>
            <person name="Bogema D.R."/>
        </authorList>
    </citation>
    <scope>NUCLEOTIDE SEQUENCE [LARGE SCALE GENOMIC DNA]</scope>
    <source>
        <strain evidence="3">ATCC PRA-425</strain>
    </source>
</reference>
<feature type="compositionally biased region" description="Low complexity" evidence="1">
    <location>
        <begin position="59"/>
        <end position="70"/>
    </location>
</feature>